<protein>
    <submittedName>
        <fullName evidence="2">ABC transporter substrate-binding protein</fullName>
    </submittedName>
</protein>
<proteinExistence type="predicted"/>
<dbReference type="EMBL" id="LILC01000035">
    <property type="protein sequence ID" value="KOO40385.1"/>
    <property type="molecule type" value="Genomic_DNA"/>
</dbReference>
<name>A0A0M0KNK2_9BACI</name>
<dbReference type="Gene3D" id="3.40.190.10">
    <property type="entry name" value="Periplasmic binding protein-like II"/>
    <property type="match status" value="2"/>
</dbReference>
<dbReference type="Proteomes" id="UP000037558">
    <property type="component" value="Unassembled WGS sequence"/>
</dbReference>
<dbReference type="RefSeq" id="WP_053403451.1">
    <property type="nucleotide sequence ID" value="NZ_LILC01000035.1"/>
</dbReference>
<dbReference type="Pfam" id="PF09084">
    <property type="entry name" value="NMT1"/>
    <property type="match status" value="1"/>
</dbReference>
<dbReference type="CDD" id="cd13651">
    <property type="entry name" value="PBP2_ThiY"/>
    <property type="match status" value="1"/>
</dbReference>
<dbReference type="InterPro" id="IPR027939">
    <property type="entry name" value="NMT1/THI5"/>
</dbReference>
<organism evidence="2 3">
    <name type="scientific">Priestia koreensis</name>
    <dbReference type="NCBI Taxonomy" id="284581"/>
    <lineage>
        <taxon>Bacteria</taxon>
        <taxon>Bacillati</taxon>
        <taxon>Bacillota</taxon>
        <taxon>Bacilli</taxon>
        <taxon>Bacillales</taxon>
        <taxon>Bacillaceae</taxon>
        <taxon>Priestia</taxon>
    </lineage>
</organism>
<evidence type="ECO:0000313" key="3">
    <source>
        <dbReference type="Proteomes" id="UP000037558"/>
    </source>
</evidence>
<dbReference type="PROSITE" id="PS51257">
    <property type="entry name" value="PROKAR_LIPOPROTEIN"/>
    <property type="match status" value="1"/>
</dbReference>
<gene>
    <name evidence="2" type="ORF">AMD01_21230</name>
</gene>
<feature type="domain" description="SsuA/THI5-like" evidence="1">
    <location>
        <begin position="41"/>
        <end position="254"/>
    </location>
</feature>
<dbReference type="PATRIC" id="fig|284581.3.peg.1725"/>
<evidence type="ECO:0000313" key="2">
    <source>
        <dbReference type="EMBL" id="KOO40385.1"/>
    </source>
</evidence>
<dbReference type="OrthoDB" id="9815602at2"/>
<sequence length="333" mass="37651">MKKWMIYFLATTLLLSGCASEKKDSSVKLQKVSIMLDWYPNAVHSFLYTAQKKGYFKEQGLDVEIKMPANTNDPLKLVAANQVDMAISYEPQILLARGENIPVKSFGAIVRHPLDYLMVNKDSNVQSPKDLEGKTVGFSSIPLEEAMIDTIVSKDGGDAKKVKMIDVGFNLIPAVATNKTDGIIGGYINHEKLLLEKEGHHVRVFNPADYGVPDYYELVFAASDQSLKKNKRMYEKFMKAATKGQKYVQQHPKEGLKILLDHEDQSSPLDKTIEKKSLAILLPMMTDKTKPFGYQDQEIWEKTSKWLLQQGMLKQNVSPDDAFVNLIEKEEKK</sequence>
<dbReference type="PANTHER" id="PTHR31528">
    <property type="entry name" value="4-AMINO-5-HYDROXYMETHYL-2-METHYLPYRIMIDINE PHOSPHATE SYNTHASE THI11-RELATED"/>
    <property type="match status" value="1"/>
</dbReference>
<accession>A0A0M0KNK2</accession>
<dbReference type="GO" id="GO:0009228">
    <property type="term" value="P:thiamine biosynthetic process"/>
    <property type="evidence" value="ECO:0007669"/>
    <property type="project" value="InterPro"/>
</dbReference>
<comment type="caution">
    <text evidence="2">The sequence shown here is derived from an EMBL/GenBank/DDBJ whole genome shotgun (WGS) entry which is preliminary data.</text>
</comment>
<evidence type="ECO:0000259" key="1">
    <source>
        <dbReference type="Pfam" id="PF09084"/>
    </source>
</evidence>
<dbReference type="SUPFAM" id="SSF53850">
    <property type="entry name" value="Periplasmic binding protein-like II"/>
    <property type="match status" value="1"/>
</dbReference>
<dbReference type="AlphaFoldDB" id="A0A0M0KNK2"/>
<keyword evidence="3" id="KW-1185">Reference proteome</keyword>
<dbReference type="PANTHER" id="PTHR31528:SF3">
    <property type="entry name" value="THIAMINE BIOSYNTHESIS PROTEIN HI_0357-RELATED"/>
    <property type="match status" value="1"/>
</dbReference>
<reference evidence="3" key="1">
    <citation type="submission" date="2015-08" db="EMBL/GenBank/DDBJ databases">
        <title>Fjat-14210 dsm16467.</title>
        <authorList>
            <person name="Liu B."/>
            <person name="Wang J."/>
            <person name="Zhu Y."/>
            <person name="Liu G."/>
            <person name="Chen Q."/>
            <person name="Chen Z."/>
            <person name="Lan J."/>
            <person name="Che J."/>
            <person name="Ge C."/>
            <person name="Shi H."/>
            <person name="Pan Z."/>
            <person name="Liu X."/>
        </authorList>
    </citation>
    <scope>NUCLEOTIDE SEQUENCE [LARGE SCALE GENOMIC DNA]</scope>
    <source>
        <strain evidence="3">DSM 16467</strain>
    </source>
</reference>
<dbReference type="InterPro" id="IPR015168">
    <property type="entry name" value="SsuA/THI5"/>
</dbReference>
<dbReference type="STRING" id="284581.AMD01_21230"/>